<dbReference type="InterPro" id="IPR006141">
    <property type="entry name" value="Intein_N"/>
</dbReference>
<feature type="coiled-coil region" evidence="1">
    <location>
        <begin position="405"/>
        <end position="432"/>
    </location>
</feature>
<evidence type="ECO:0000256" key="1">
    <source>
        <dbReference type="SAM" id="Coils"/>
    </source>
</evidence>
<organism evidence="4 5">
    <name type="scientific">Leptospira inadai serovar Lyme</name>
    <dbReference type="NCBI Taxonomy" id="293084"/>
    <lineage>
        <taxon>Bacteria</taxon>
        <taxon>Pseudomonadati</taxon>
        <taxon>Spirochaetota</taxon>
        <taxon>Spirochaetia</taxon>
        <taxon>Leptospirales</taxon>
        <taxon>Leptospiraceae</taxon>
        <taxon>Leptospira</taxon>
    </lineage>
</organism>
<dbReference type="InterPro" id="IPR003587">
    <property type="entry name" value="Hint_dom_N"/>
</dbReference>
<dbReference type="EMBL" id="MCRM02000049">
    <property type="protein sequence ID" value="PNV71313.1"/>
    <property type="molecule type" value="Genomic_DNA"/>
</dbReference>
<feature type="domain" description="Hint" evidence="3">
    <location>
        <begin position="180"/>
        <end position="287"/>
    </location>
</feature>
<accession>A0ABX4YCR9</accession>
<evidence type="ECO:0000256" key="2">
    <source>
        <dbReference type="SAM" id="MobiDB-lite"/>
    </source>
</evidence>
<name>A0ABX4YCR9_9LEPT</name>
<evidence type="ECO:0000313" key="5">
    <source>
        <dbReference type="Proteomes" id="UP000094669"/>
    </source>
</evidence>
<reference evidence="4" key="1">
    <citation type="submission" date="2018-01" db="EMBL/GenBank/DDBJ databases">
        <title>Genomic characterization of Leptospira inadai serogroup Lyme isolated from captured rat in Brazil and comparative analysis with human reference strain.</title>
        <authorList>
            <person name="Moreno L.Z."/>
            <person name="Loureiro A.P."/>
            <person name="Miraglia F."/>
            <person name="Kremer F.S."/>
            <person name="Eslabao M.R."/>
            <person name="Dellagostin O.A."/>
            <person name="Lilenbaum W."/>
            <person name="Moreno A.M."/>
        </authorList>
    </citation>
    <scope>NUCLEOTIDE SEQUENCE [LARGE SCALE GENOMIC DNA]</scope>
    <source>
        <strain evidence="4">M34/99</strain>
    </source>
</reference>
<proteinExistence type="predicted"/>
<dbReference type="CDD" id="cd00081">
    <property type="entry name" value="Hint"/>
    <property type="match status" value="1"/>
</dbReference>
<gene>
    <name evidence="4" type="ORF">BES34_021605</name>
</gene>
<protein>
    <recommendedName>
        <fullName evidence="3">Hint domain-containing protein</fullName>
    </recommendedName>
</protein>
<dbReference type="SMART" id="SM00306">
    <property type="entry name" value="HintN"/>
    <property type="match status" value="1"/>
</dbReference>
<dbReference type="Proteomes" id="UP000094669">
    <property type="component" value="Unassembled WGS sequence"/>
</dbReference>
<feature type="coiled-coil region" evidence="1">
    <location>
        <begin position="694"/>
        <end position="728"/>
    </location>
</feature>
<dbReference type="PROSITE" id="PS50817">
    <property type="entry name" value="INTEIN_N_TER"/>
    <property type="match status" value="1"/>
</dbReference>
<evidence type="ECO:0000313" key="4">
    <source>
        <dbReference type="EMBL" id="PNV71313.1"/>
    </source>
</evidence>
<keyword evidence="5" id="KW-1185">Reference proteome</keyword>
<dbReference type="SUPFAM" id="SSF51294">
    <property type="entry name" value="Hedgehog/intein (Hint) domain"/>
    <property type="match status" value="1"/>
</dbReference>
<comment type="caution">
    <text evidence="4">The sequence shown here is derived from an EMBL/GenBank/DDBJ whole genome shotgun (WGS) entry which is preliminary data.</text>
</comment>
<dbReference type="NCBIfam" id="TIGR04388">
    <property type="entry name" value="Lepto_longest"/>
    <property type="match status" value="1"/>
</dbReference>
<evidence type="ECO:0000259" key="3">
    <source>
        <dbReference type="SMART" id="SM00306"/>
    </source>
</evidence>
<feature type="region of interest" description="Disordered" evidence="2">
    <location>
        <begin position="933"/>
        <end position="954"/>
    </location>
</feature>
<dbReference type="InterPro" id="IPR036844">
    <property type="entry name" value="Hint_dom_sf"/>
</dbReference>
<feature type="non-terminal residue" evidence="4">
    <location>
        <position position="1"/>
    </location>
</feature>
<dbReference type="RefSeq" id="WP_146036930.1">
    <property type="nucleotide sequence ID" value="NZ_MCRM02000049.1"/>
</dbReference>
<keyword evidence="1" id="KW-0175">Coiled coil</keyword>
<sequence length="1186" mass="132756">GGTLTYSNDGKFNLGAQVLGGTAASIAYNSNTHRFEKVQGNTNWQNEMLLAKVQENANHNFEKSLPKVADAAGQVLSSNNIISEAERISLMSNPEGQQKILELYSQNKESLTIGAENERVRGDMREIAEKNNLKLEFVNDSPTSELGKTLARIGGDIKMMFGIADSGLMAVDGDGKWKVKTCFDGSQEILTPKGNRRIDSLQIGEEVTTINEETGEIETRKITETFVHDVKTIHKIEYENDVTVTTTWNHPFGVLNAGDRSRTSGVTGDVWVKAEDLKTGDRSITKRSIRRAKLKSRLARSSVLSVASISMGENSYNRDYQTNWKTEKEGTLGIKDRKEVNRNQKVYNIEMEGNHNYFIKVGNEYVSVHNYPQDEGGALKNLRSEISILNKENRIIPGTDAVVRDRELANQIDQLDKNATNYEKTNGSLKTDLKELLSKSNAARKVLDLAKINNKLLVDVIKSPKSDGLPGIKEIREALRGNTGELGFTRNQMEAITKWANGYLSENALVKAGYAKGIGTESNVFKALGSYQKGEVAGLHGIALEAARNTVSAEQVANARRILTETETKITLKTKDIQTLTKKFTEEANVARRNIEIYVKENLYANKSFTEYLSSKNLLLSDSQFKKQNLSYESGKGKELSENNKNHMDGLKEVLKPQDRQYYEQLLSMRDKIAPLEETRRKATEAKLATDAKYQKLKVELNEVTKEYNRLSKEKENLLNRLDLTTLTKDLPTLLKFEQESKKAEGRIKSVVSTMENRNLEVRSSIPSKLAYGPEIHENAIASAKQDLNYQRNETEIKRLETLKDGNPLSTGFKTPEQIAEKIRELNKENKEIVKNYEKTQEKDLSQFREILANKGLEGADEYIQKKLNALKYTAVNEYYDKATGQFKGPLEKFNNPEIEVDKKADIANNLNTSDTKKNFTPGPEYMRQMTKEVASDHERSLSEYNKRSSKDNKIEPLHPEEVVRLAKQAFTSPAEIFAGAHANEAFDPTKPEHVISLVKEMVKGENANQRQFGPLATQLGAVFDMIRTQVGGDERKFTPDPSIQNDPAKMKVFNDVKEWIFSGKSPSEMGNETAAALCRVFHNYVQAVVSGRVSMHTTLAEFMTHKIRIGAVAMGKNAHAPVLDKGFTNGYSNHLTIRGTSGNDFENFTFGEGGKPLGITSAIPPKEVQNFLKDLPIGAVEPRKN</sequence>
<dbReference type="InterPro" id="IPR030885">
    <property type="entry name" value="Lepto_longest"/>
</dbReference>
<dbReference type="Gene3D" id="2.170.16.10">
    <property type="entry name" value="Hedgehog/Intein (Hint) domain"/>
    <property type="match status" value="1"/>
</dbReference>